<dbReference type="EMBL" id="LAZR01016788">
    <property type="protein sequence ID" value="KKM03005.1"/>
    <property type="molecule type" value="Genomic_DNA"/>
</dbReference>
<protein>
    <submittedName>
        <fullName evidence="1">Uncharacterized protein</fullName>
    </submittedName>
</protein>
<sequence>MKYEKENIIKEMEEFNLEKAG</sequence>
<comment type="caution">
    <text evidence="1">The sequence shown here is derived from an EMBL/GenBank/DDBJ whole genome shotgun (WGS) entry which is preliminary data.</text>
</comment>
<organism evidence="1">
    <name type="scientific">marine sediment metagenome</name>
    <dbReference type="NCBI Taxonomy" id="412755"/>
    <lineage>
        <taxon>unclassified sequences</taxon>
        <taxon>metagenomes</taxon>
        <taxon>ecological metagenomes</taxon>
    </lineage>
</organism>
<gene>
    <name evidence="1" type="ORF">LCGC14_1778670</name>
</gene>
<accession>A0A0F9GVY5</accession>
<name>A0A0F9GVY5_9ZZZZ</name>
<dbReference type="AlphaFoldDB" id="A0A0F9GVY5"/>
<reference evidence="1" key="1">
    <citation type="journal article" date="2015" name="Nature">
        <title>Complex archaea that bridge the gap between prokaryotes and eukaryotes.</title>
        <authorList>
            <person name="Spang A."/>
            <person name="Saw J.H."/>
            <person name="Jorgensen S.L."/>
            <person name="Zaremba-Niedzwiedzka K."/>
            <person name="Martijn J."/>
            <person name="Lind A.E."/>
            <person name="van Eijk R."/>
            <person name="Schleper C."/>
            <person name="Guy L."/>
            <person name="Ettema T.J."/>
        </authorList>
    </citation>
    <scope>NUCLEOTIDE SEQUENCE</scope>
</reference>
<evidence type="ECO:0000313" key="1">
    <source>
        <dbReference type="EMBL" id="KKM03005.1"/>
    </source>
</evidence>
<proteinExistence type="predicted"/>
<feature type="non-terminal residue" evidence="1">
    <location>
        <position position="21"/>
    </location>
</feature>